<dbReference type="FunFam" id="1.10.150.50:FF:000028">
    <property type="entry name" value="caskin-2 isoform X2"/>
    <property type="match status" value="1"/>
</dbReference>
<feature type="repeat" description="ANK" evidence="4">
    <location>
        <begin position="189"/>
        <end position="221"/>
    </location>
</feature>
<dbReference type="Ensembl" id="ENSOTST00005128435.1">
    <property type="protein sequence ID" value="ENSOTSP00005117401.1"/>
    <property type="gene ID" value="ENSOTSG00005028159.2"/>
</dbReference>
<dbReference type="InterPro" id="IPR032117">
    <property type="entry name" value="Caskin_C"/>
</dbReference>
<accession>A0AAZ3PL91</accession>
<dbReference type="SMART" id="SM00248">
    <property type="entry name" value="ANK"/>
    <property type="match status" value="6"/>
</dbReference>
<reference evidence="10" key="1">
    <citation type="journal article" date="2018" name="PLoS ONE">
        <title>Chinook salmon (Oncorhynchus tshawytscha) genome and transcriptome.</title>
        <authorList>
            <person name="Christensen K.A."/>
            <person name="Leong J.S."/>
            <person name="Sakhrani D."/>
            <person name="Biagi C.A."/>
            <person name="Minkley D.R."/>
            <person name="Withler R.E."/>
            <person name="Rondeau E.B."/>
            <person name="Koop B.F."/>
            <person name="Devlin R.H."/>
        </authorList>
    </citation>
    <scope>NUCLEOTIDE SEQUENCE [LARGE SCALE GENOMIC DNA]</scope>
</reference>
<feature type="region of interest" description="Disordered" evidence="6">
    <location>
        <begin position="788"/>
        <end position="864"/>
    </location>
</feature>
<evidence type="ECO:0000256" key="1">
    <source>
        <dbReference type="ARBA" id="ARBA00022443"/>
    </source>
</evidence>
<dbReference type="FunFam" id="2.30.30.40:FF:000062">
    <property type="entry name" value="caskin-2 isoform X1"/>
    <property type="match status" value="1"/>
</dbReference>
<dbReference type="PANTHER" id="PTHR24174:SF18">
    <property type="entry name" value="CASKIN-2"/>
    <property type="match status" value="1"/>
</dbReference>
<dbReference type="PROSITE" id="PS50002">
    <property type="entry name" value="SH3"/>
    <property type="match status" value="1"/>
</dbReference>
<proteinExistence type="predicted"/>
<dbReference type="SUPFAM" id="SSF50044">
    <property type="entry name" value="SH3-domain"/>
    <property type="match status" value="1"/>
</dbReference>
<dbReference type="Pfam" id="PF16907">
    <property type="entry name" value="Caskin-Pro-rich"/>
    <property type="match status" value="1"/>
</dbReference>
<dbReference type="Proteomes" id="UP000694402">
    <property type="component" value="Unassembled WGS sequence"/>
</dbReference>
<dbReference type="CDD" id="cd12063">
    <property type="entry name" value="SH3_Caskin2"/>
    <property type="match status" value="1"/>
</dbReference>
<feature type="compositionally biased region" description="Polar residues" evidence="6">
    <location>
        <begin position="1173"/>
        <end position="1209"/>
    </location>
</feature>
<feature type="repeat" description="ANK" evidence="4">
    <location>
        <begin position="114"/>
        <end position="146"/>
    </location>
</feature>
<feature type="compositionally biased region" description="Polar residues" evidence="6">
    <location>
        <begin position="1128"/>
        <end position="1155"/>
    </location>
</feature>
<dbReference type="InterPro" id="IPR036028">
    <property type="entry name" value="SH3-like_dom_sf"/>
</dbReference>
<dbReference type="Gene3D" id="2.30.30.40">
    <property type="entry name" value="SH3 Domains"/>
    <property type="match status" value="1"/>
</dbReference>
<gene>
    <name evidence="9" type="primary">CASKIN2</name>
</gene>
<feature type="region of interest" description="Disordered" evidence="6">
    <location>
        <begin position="938"/>
        <end position="1210"/>
    </location>
</feature>
<dbReference type="SMART" id="SM00326">
    <property type="entry name" value="SH3"/>
    <property type="match status" value="1"/>
</dbReference>
<feature type="repeat" description="ANK" evidence="4">
    <location>
        <begin position="221"/>
        <end position="253"/>
    </location>
</feature>
<feature type="region of interest" description="Disordered" evidence="6">
    <location>
        <begin position="640"/>
        <end position="672"/>
    </location>
</feature>
<keyword evidence="2" id="KW-0677">Repeat</keyword>
<feature type="compositionally biased region" description="Gly residues" evidence="6">
    <location>
        <begin position="654"/>
        <end position="667"/>
    </location>
</feature>
<feature type="compositionally biased region" description="Polar residues" evidence="6">
    <location>
        <begin position="1030"/>
        <end position="1042"/>
    </location>
</feature>
<feature type="domain" description="SAM" evidence="8">
    <location>
        <begin position="465"/>
        <end position="529"/>
    </location>
</feature>
<dbReference type="Pfam" id="PF12796">
    <property type="entry name" value="Ank_2"/>
    <property type="match status" value="2"/>
</dbReference>
<dbReference type="InterPro" id="IPR001660">
    <property type="entry name" value="SAM"/>
</dbReference>
<dbReference type="Pfam" id="PF07653">
    <property type="entry name" value="SH3_2"/>
    <property type="match status" value="1"/>
</dbReference>
<evidence type="ECO:0000256" key="4">
    <source>
        <dbReference type="PROSITE-ProRule" id="PRU00023"/>
    </source>
</evidence>
<dbReference type="Pfam" id="PF00536">
    <property type="entry name" value="SAM_1"/>
    <property type="match status" value="2"/>
</dbReference>
<dbReference type="InterPro" id="IPR035498">
    <property type="entry name" value="Caskin1/2_SAM_2"/>
</dbReference>
<dbReference type="PANTHER" id="PTHR24174">
    <property type="entry name" value="ANKYRIN REPEAT AND STERILE ALPHA MOTIF DOMAIN-CONTAINING PROTEIN 1"/>
    <property type="match status" value="1"/>
</dbReference>
<evidence type="ECO:0000256" key="5">
    <source>
        <dbReference type="PROSITE-ProRule" id="PRU00192"/>
    </source>
</evidence>
<dbReference type="CDD" id="cd09497">
    <property type="entry name" value="SAM_caskin1_2_repeat1"/>
    <property type="match status" value="1"/>
</dbReference>
<dbReference type="SMART" id="SM00454">
    <property type="entry name" value="SAM"/>
    <property type="match status" value="2"/>
</dbReference>
<dbReference type="SUPFAM" id="SSF48403">
    <property type="entry name" value="Ankyrin repeat"/>
    <property type="match status" value="1"/>
</dbReference>
<reference evidence="9" key="2">
    <citation type="submission" date="2025-08" db="UniProtKB">
        <authorList>
            <consortium name="Ensembl"/>
        </authorList>
    </citation>
    <scope>IDENTIFICATION</scope>
</reference>
<dbReference type="InterPro" id="IPR035499">
    <property type="entry name" value="Caskin2_SH3"/>
</dbReference>
<dbReference type="SUPFAM" id="SSF47769">
    <property type="entry name" value="SAM/Pointed domain"/>
    <property type="match status" value="2"/>
</dbReference>
<dbReference type="Pfam" id="PF13637">
    <property type="entry name" value="Ank_4"/>
    <property type="match status" value="1"/>
</dbReference>
<evidence type="ECO:0000256" key="2">
    <source>
        <dbReference type="ARBA" id="ARBA00022737"/>
    </source>
</evidence>
<dbReference type="Gene3D" id="1.10.150.50">
    <property type="entry name" value="Transcription Factor, Ets-1"/>
    <property type="match status" value="2"/>
</dbReference>
<dbReference type="InterPro" id="IPR002110">
    <property type="entry name" value="Ankyrin_rpt"/>
</dbReference>
<keyword evidence="10" id="KW-1185">Reference proteome</keyword>
<feature type="domain" description="SAM" evidence="8">
    <location>
        <begin position="396"/>
        <end position="459"/>
    </location>
</feature>
<dbReference type="FunFam" id="1.25.40.20:FF:000225">
    <property type="entry name" value="caskin-1 isoform X1"/>
    <property type="match status" value="1"/>
</dbReference>
<name>A0AAZ3PL91_ONCTS</name>
<sequence length="1298" mass="139394">MGKEQDLLVAVKSGDILLAQKLLAKVTYNKTKLLGSTKRLNINYQDLDGFSALHHAALTGTTELLSLLLEAQATVDIKDINGMRPLHYAAWQGKADSVLLLLRAGASVNTLSQDGHIPLHLSAQYGHYQVSEMLLQHQSNPCLVNKANKTPLDLACEFGRLEVAQLLLNSNMVVALLEGEGLDGLDNASSNTPLHLAARNGHKDIIRVLLKAGIDINRTTQAGTCLHEAALYGKTEVVCLLLDAGIDVNLRDTYNQTALDNVNQFTTSSASRDIKIILREALGSLQVRAVKDYWNLHDPTALNLRAGDLIMVLEQHTDGRWKGHIHDNQRGTDRVGYFPPSVVEVISQRTGTCTPGSLPTAPASPASPCEEIWVLRDSPTGKSVCTQLPKLPLCPPDSEAIYQWLCEFQLESYTANFLTAGYDVLTVSRMTPEDLTAIGVTKPGHRKKISMEIGNLNIPEWLPDYIPSELSEWLSAIGLPQYQQRLCENGYDTISILKDITWEDLSEIGITKLGHQKKLMLAVKCLCDLHRSRHHANGSDTLRHKPTTVAIEPPEIPYDCCPLSPHTPRTPFPSFHDSELSTEVQNTMMGRAAGGGVGRGGFGVGVRESIGTCSRGSGNSGNSGISGNFTGYSQELHQQTLASAGVHSRSDESLGGGGRRQGGGGSPGRDRQRLTEVWPDQKRHPQPPTKLPITPLTPPLTPSSMPRFAYPAVHSKPKPCKPPAHPLPFSSPQASPTQRAFNYLHTQEGGTYMCQRGLPKPRAGAIPLPGQGLNTEALKKRTQSLSHYALSDGEPEDDESSLQESVPPVTMPSYATLGRKTGCGQSNSSAVQRHISRSHSFAVRSRRKGPPPPPPKRMSSVSGSQASASGVAVVAGQVEVGGVVTESAGSVRSIAARLQGSRPGGSPSKGVALPSPHNPTLASHKPVPALGLGSLRRMGSSSNENLPFAEEGNLTIKQRPRMGAGFRSDPEIQPQASPEDPKMQAPKSLGVPEFNLKESDTVKRRRQPKDRETHTLDEIFTASEDDGHTQPHTHSRSNGFHTHTNRDQQEEEAGVKSGSCLQRTELTGKGQKPPLSSKPTTPVLKPTTPVLKPTTPVLQTNQPCPPNQPALSSKPTSPVLKPILTPIPASQQKTATGSTQNHITASQNTHTTTCIPGNPQKPVTATKAGILQRTGTSRPTNQMPATVSASTLPQLSSSITSAPTAQATRAPSYRTLVPPGQARRAGKAQAGEACSEVLVQKRLVETNTSLGAALQVVERKTSQDDCTDGSTVKAAGNILDDIGNMFDDLADQLDAMLD</sequence>
<reference evidence="9" key="3">
    <citation type="submission" date="2025-09" db="UniProtKB">
        <authorList>
            <consortium name="Ensembl"/>
        </authorList>
    </citation>
    <scope>IDENTIFICATION</scope>
</reference>
<protein>
    <recommendedName>
        <fullName evidence="11">Caskin-2-like</fullName>
    </recommendedName>
</protein>
<dbReference type="InterPro" id="IPR035497">
    <property type="entry name" value="Caskin1/2_SAM_1"/>
</dbReference>
<feature type="repeat" description="ANK" evidence="4">
    <location>
        <begin position="81"/>
        <end position="113"/>
    </location>
</feature>
<dbReference type="PRINTS" id="PR01415">
    <property type="entry name" value="ANKYRIN"/>
</dbReference>
<evidence type="ECO:0000256" key="6">
    <source>
        <dbReference type="SAM" id="MobiDB-lite"/>
    </source>
</evidence>
<dbReference type="PROSITE" id="PS50105">
    <property type="entry name" value="SAM_DOMAIN"/>
    <property type="match status" value="2"/>
</dbReference>
<dbReference type="InterPro" id="IPR013761">
    <property type="entry name" value="SAM/pointed_sf"/>
</dbReference>
<dbReference type="PROSITE" id="PS50297">
    <property type="entry name" value="ANK_REP_REGION"/>
    <property type="match status" value="5"/>
</dbReference>
<dbReference type="InterPro" id="IPR033635">
    <property type="entry name" value="ANKS1/Caskin"/>
</dbReference>
<dbReference type="InterPro" id="IPR001452">
    <property type="entry name" value="SH3_domain"/>
</dbReference>
<feature type="compositionally biased region" description="Low complexity" evidence="6">
    <location>
        <begin position="1078"/>
        <end position="1098"/>
    </location>
</feature>
<dbReference type="InterPro" id="IPR036770">
    <property type="entry name" value="Ankyrin_rpt-contain_sf"/>
</dbReference>
<keyword evidence="1 5" id="KW-0728">SH3 domain</keyword>
<dbReference type="Pfam" id="PF16632">
    <property type="entry name" value="Caskin-tail"/>
    <property type="match status" value="1"/>
</dbReference>
<keyword evidence="3 4" id="KW-0040">ANK repeat</keyword>
<dbReference type="CDD" id="cd09498">
    <property type="entry name" value="SAM_caskin1_2_repeat2"/>
    <property type="match status" value="1"/>
</dbReference>
<feature type="domain" description="SH3" evidence="7">
    <location>
        <begin position="282"/>
        <end position="348"/>
    </location>
</feature>
<evidence type="ECO:0008006" key="11">
    <source>
        <dbReference type="Google" id="ProtNLM"/>
    </source>
</evidence>
<feature type="region of interest" description="Disordered" evidence="6">
    <location>
        <begin position="677"/>
        <end position="696"/>
    </location>
</feature>
<feature type="region of interest" description="Disordered" evidence="6">
    <location>
        <begin position="898"/>
        <end position="924"/>
    </location>
</feature>
<organism evidence="9 10">
    <name type="scientific">Oncorhynchus tshawytscha</name>
    <name type="common">Chinook salmon</name>
    <name type="synonym">Salmo tshawytscha</name>
    <dbReference type="NCBI Taxonomy" id="74940"/>
    <lineage>
        <taxon>Eukaryota</taxon>
        <taxon>Metazoa</taxon>
        <taxon>Chordata</taxon>
        <taxon>Craniata</taxon>
        <taxon>Vertebrata</taxon>
        <taxon>Euteleostomi</taxon>
        <taxon>Actinopterygii</taxon>
        <taxon>Neopterygii</taxon>
        <taxon>Teleostei</taxon>
        <taxon>Protacanthopterygii</taxon>
        <taxon>Salmoniformes</taxon>
        <taxon>Salmonidae</taxon>
        <taxon>Salmoninae</taxon>
        <taxon>Oncorhynchus</taxon>
    </lineage>
</organism>
<feature type="repeat" description="ANK" evidence="4">
    <location>
        <begin position="48"/>
        <end position="80"/>
    </location>
</feature>
<evidence type="ECO:0000313" key="9">
    <source>
        <dbReference type="Ensembl" id="ENSOTSP00005117401.1"/>
    </source>
</evidence>
<dbReference type="Gene3D" id="1.25.40.20">
    <property type="entry name" value="Ankyrin repeat-containing domain"/>
    <property type="match status" value="3"/>
</dbReference>
<dbReference type="PROSITE" id="PS50088">
    <property type="entry name" value="ANK_REPEAT"/>
    <property type="match status" value="5"/>
</dbReference>
<evidence type="ECO:0000259" key="8">
    <source>
        <dbReference type="PROSITE" id="PS50105"/>
    </source>
</evidence>
<evidence type="ECO:0000256" key="3">
    <source>
        <dbReference type="ARBA" id="ARBA00023043"/>
    </source>
</evidence>
<evidence type="ECO:0000259" key="7">
    <source>
        <dbReference type="PROSITE" id="PS50002"/>
    </source>
</evidence>
<dbReference type="GeneTree" id="ENSGT00940000158256"/>
<feature type="compositionally biased region" description="Pro residues" evidence="6">
    <location>
        <begin position="686"/>
        <end position="696"/>
    </location>
</feature>
<evidence type="ECO:0000313" key="10">
    <source>
        <dbReference type="Proteomes" id="UP000694402"/>
    </source>
</evidence>